<evidence type="ECO:0000256" key="3">
    <source>
        <dbReference type="ARBA" id="ARBA00022723"/>
    </source>
</evidence>
<keyword evidence="7" id="KW-1185">Reference proteome</keyword>
<evidence type="ECO:0000256" key="2">
    <source>
        <dbReference type="ARBA" id="ARBA00005568"/>
    </source>
</evidence>
<dbReference type="Gene3D" id="3.20.20.60">
    <property type="entry name" value="Phosphoenolpyruvate-binding domains"/>
    <property type="match status" value="1"/>
</dbReference>
<evidence type="ECO:0000256" key="1">
    <source>
        <dbReference type="ARBA" id="ARBA00001946"/>
    </source>
</evidence>
<reference evidence="7" key="1">
    <citation type="journal article" date="2019" name="Int. J. Syst. Evol. Microbiol.">
        <title>The Global Catalogue of Microorganisms (GCM) 10K type strain sequencing project: providing services to taxonomists for standard genome sequencing and annotation.</title>
        <authorList>
            <consortium name="The Broad Institute Genomics Platform"/>
            <consortium name="The Broad Institute Genome Sequencing Center for Infectious Disease"/>
            <person name="Wu L."/>
            <person name="Ma J."/>
        </authorList>
    </citation>
    <scope>NUCLEOTIDE SEQUENCE [LARGE SCALE GENOMIC DNA]</scope>
    <source>
        <strain evidence="7">CGMCC 1.12449</strain>
    </source>
</reference>
<dbReference type="EMBL" id="JBHUEL010000004">
    <property type="protein sequence ID" value="MFD1766403.1"/>
    <property type="molecule type" value="Genomic_DNA"/>
</dbReference>
<dbReference type="PANTHER" id="PTHR32308">
    <property type="entry name" value="LYASE BETA SUBUNIT, PUTATIVE (AFU_ORTHOLOGUE AFUA_4G13030)-RELATED"/>
    <property type="match status" value="1"/>
</dbReference>
<accession>A0ABW4MCH6</accession>
<keyword evidence="3" id="KW-0479">Metal-binding</keyword>
<evidence type="ECO:0000256" key="4">
    <source>
        <dbReference type="ARBA" id="ARBA00022842"/>
    </source>
</evidence>
<dbReference type="InterPro" id="IPR011206">
    <property type="entry name" value="Citrate_lyase_beta/mcl1/mcl2"/>
</dbReference>
<dbReference type="InterPro" id="IPR015813">
    <property type="entry name" value="Pyrv/PenolPyrv_kinase-like_dom"/>
</dbReference>
<sequence>MTLVEKLKLVRTAMYVPAINGRALEKARGLDVDMLIIDLEDSVPADRKAEAREAAVAEVAKGFPGKLVAIRLNGLDSPEIEADIIAVERSAADCFVLPKVESAADLDAPTQRLPNPVLAMIEGPLGLYNCREIAAHRSVAGLIAGVNDICADMGIRPGPNREGLELALQTMVLAAAAAGKPAFDGVNNKLDDMSGLDAECRQGRAYGFTGKTLIHPNQIAIANTAFGPSVEEIAAAEAIIAASTGGAQRHEGKMIESMHVEQARRTIERSRHTAGS</sequence>
<proteinExistence type="inferred from homology"/>
<name>A0ABW4MCH6_9SPHN</name>
<comment type="caution">
    <text evidence="6">The sequence shown here is derived from an EMBL/GenBank/DDBJ whole genome shotgun (WGS) entry which is preliminary data.</text>
</comment>
<dbReference type="SUPFAM" id="SSF51621">
    <property type="entry name" value="Phosphoenolpyruvate/pyruvate domain"/>
    <property type="match status" value="1"/>
</dbReference>
<dbReference type="PIRSF" id="PIRSF015582">
    <property type="entry name" value="Cit_lyase_B"/>
    <property type="match status" value="1"/>
</dbReference>
<organism evidence="6 7">
    <name type="scientific">Sphingorhabdus buctiana</name>
    <dbReference type="NCBI Taxonomy" id="1508805"/>
    <lineage>
        <taxon>Bacteria</taxon>
        <taxon>Pseudomonadati</taxon>
        <taxon>Pseudomonadota</taxon>
        <taxon>Alphaproteobacteria</taxon>
        <taxon>Sphingomonadales</taxon>
        <taxon>Sphingomonadaceae</taxon>
        <taxon>Sphingorhabdus</taxon>
    </lineage>
</organism>
<gene>
    <name evidence="6" type="ORF">ACFSAG_06060</name>
</gene>
<evidence type="ECO:0000259" key="5">
    <source>
        <dbReference type="Pfam" id="PF03328"/>
    </source>
</evidence>
<dbReference type="GO" id="GO:0016829">
    <property type="term" value="F:lyase activity"/>
    <property type="evidence" value="ECO:0007669"/>
    <property type="project" value="UniProtKB-KW"/>
</dbReference>
<comment type="cofactor">
    <cofactor evidence="1">
        <name>Mg(2+)</name>
        <dbReference type="ChEBI" id="CHEBI:18420"/>
    </cofactor>
</comment>
<keyword evidence="4" id="KW-0460">Magnesium</keyword>
<comment type="similarity">
    <text evidence="2">Belongs to the HpcH/HpaI aldolase family.</text>
</comment>
<evidence type="ECO:0000313" key="6">
    <source>
        <dbReference type="EMBL" id="MFD1766403.1"/>
    </source>
</evidence>
<keyword evidence="6" id="KW-0456">Lyase</keyword>
<dbReference type="InterPro" id="IPR005000">
    <property type="entry name" value="Aldolase/citrate-lyase_domain"/>
</dbReference>
<dbReference type="Proteomes" id="UP001597215">
    <property type="component" value="Unassembled WGS sequence"/>
</dbReference>
<protein>
    <submittedName>
        <fullName evidence="6">HpcH/HpaI aldolase/citrate lyase family protein</fullName>
    </submittedName>
</protein>
<evidence type="ECO:0000313" key="7">
    <source>
        <dbReference type="Proteomes" id="UP001597215"/>
    </source>
</evidence>
<dbReference type="InterPro" id="IPR040442">
    <property type="entry name" value="Pyrv_kinase-like_dom_sf"/>
</dbReference>
<feature type="domain" description="HpcH/HpaI aldolase/citrate lyase" evidence="5">
    <location>
        <begin position="11"/>
        <end position="216"/>
    </location>
</feature>
<dbReference type="RefSeq" id="WP_381512466.1">
    <property type="nucleotide sequence ID" value="NZ_JBHUEL010000004.1"/>
</dbReference>
<dbReference type="PANTHER" id="PTHR32308:SF0">
    <property type="entry name" value="HPCH_HPAI ALDOLASE_CITRATE LYASE DOMAIN-CONTAINING PROTEIN"/>
    <property type="match status" value="1"/>
</dbReference>
<dbReference type="Pfam" id="PF03328">
    <property type="entry name" value="HpcH_HpaI"/>
    <property type="match status" value="1"/>
</dbReference>